<dbReference type="HOGENOM" id="CLU_2484970_0_0_1"/>
<evidence type="ECO:0000313" key="2">
    <source>
        <dbReference type="Proteomes" id="UP000054248"/>
    </source>
</evidence>
<organism evidence="1 2">
    <name type="scientific">Tulasnella calospora MUT 4182</name>
    <dbReference type="NCBI Taxonomy" id="1051891"/>
    <lineage>
        <taxon>Eukaryota</taxon>
        <taxon>Fungi</taxon>
        <taxon>Dikarya</taxon>
        <taxon>Basidiomycota</taxon>
        <taxon>Agaricomycotina</taxon>
        <taxon>Agaricomycetes</taxon>
        <taxon>Cantharellales</taxon>
        <taxon>Tulasnellaceae</taxon>
        <taxon>Tulasnella</taxon>
    </lineage>
</organism>
<evidence type="ECO:0000313" key="1">
    <source>
        <dbReference type="EMBL" id="KIO32386.1"/>
    </source>
</evidence>
<accession>A0A0C3QTB7</accession>
<keyword evidence="2" id="KW-1185">Reference proteome</keyword>
<gene>
    <name evidence="1" type="ORF">M407DRAFT_108531</name>
</gene>
<reference evidence="1 2" key="1">
    <citation type="submission" date="2014-04" db="EMBL/GenBank/DDBJ databases">
        <authorList>
            <consortium name="DOE Joint Genome Institute"/>
            <person name="Kuo A."/>
            <person name="Girlanda M."/>
            <person name="Perotto S."/>
            <person name="Kohler A."/>
            <person name="Nagy L.G."/>
            <person name="Floudas D."/>
            <person name="Copeland A."/>
            <person name="Barry K.W."/>
            <person name="Cichocki N."/>
            <person name="Veneault-Fourrey C."/>
            <person name="LaButti K."/>
            <person name="Lindquist E.A."/>
            <person name="Lipzen A."/>
            <person name="Lundell T."/>
            <person name="Morin E."/>
            <person name="Murat C."/>
            <person name="Sun H."/>
            <person name="Tunlid A."/>
            <person name="Henrissat B."/>
            <person name="Grigoriev I.V."/>
            <person name="Hibbett D.S."/>
            <person name="Martin F."/>
            <person name="Nordberg H.P."/>
            <person name="Cantor M.N."/>
            <person name="Hua S.X."/>
        </authorList>
    </citation>
    <scope>NUCLEOTIDE SEQUENCE [LARGE SCALE GENOMIC DNA]</scope>
    <source>
        <strain evidence="1 2">MUT 4182</strain>
    </source>
</reference>
<dbReference type="EMBL" id="KN822955">
    <property type="protein sequence ID" value="KIO32386.1"/>
    <property type="molecule type" value="Genomic_DNA"/>
</dbReference>
<protein>
    <submittedName>
        <fullName evidence="1">Uncharacterized protein</fullName>
    </submittedName>
</protein>
<sequence length="87" mass="9511">MLSRFSLVTPWSKDYENGHPISHGFGLIKLRTSFASVLTTMKNIKPACSPLSPPLMCVKKSRNRRCGTSNCGSKPSIRACLIRGEGS</sequence>
<dbReference type="AlphaFoldDB" id="A0A0C3QTB7"/>
<name>A0A0C3QTB7_9AGAM</name>
<reference evidence="2" key="2">
    <citation type="submission" date="2015-01" db="EMBL/GenBank/DDBJ databases">
        <title>Evolutionary Origins and Diversification of the Mycorrhizal Mutualists.</title>
        <authorList>
            <consortium name="DOE Joint Genome Institute"/>
            <consortium name="Mycorrhizal Genomics Consortium"/>
            <person name="Kohler A."/>
            <person name="Kuo A."/>
            <person name="Nagy L.G."/>
            <person name="Floudas D."/>
            <person name="Copeland A."/>
            <person name="Barry K.W."/>
            <person name="Cichocki N."/>
            <person name="Veneault-Fourrey C."/>
            <person name="LaButti K."/>
            <person name="Lindquist E.A."/>
            <person name="Lipzen A."/>
            <person name="Lundell T."/>
            <person name="Morin E."/>
            <person name="Murat C."/>
            <person name="Riley R."/>
            <person name="Ohm R."/>
            <person name="Sun H."/>
            <person name="Tunlid A."/>
            <person name="Henrissat B."/>
            <person name="Grigoriev I.V."/>
            <person name="Hibbett D.S."/>
            <person name="Martin F."/>
        </authorList>
    </citation>
    <scope>NUCLEOTIDE SEQUENCE [LARGE SCALE GENOMIC DNA]</scope>
    <source>
        <strain evidence="2">MUT 4182</strain>
    </source>
</reference>
<dbReference type="Proteomes" id="UP000054248">
    <property type="component" value="Unassembled WGS sequence"/>
</dbReference>
<proteinExistence type="predicted"/>